<proteinExistence type="predicted"/>
<name>A0AA38NIP6_9AGAR</name>
<evidence type="ECO:0000313" key="2">
    <source>
        <dbReference type="EMBL" id="KAJ3780168.1"/>
    </source>
</evidence>
<gene>
    <name evidence="2" type="ORF">GGU10DRAFT_418514</name>
</gene>
<evidence type="ECO:0000256" key="1">
    <source>
        <dbReference type="SAM" id="MobiDB-lite"/>
    </source>
</evidence>
<protein>
    <submittedName>
        <fullName evidence="2">Uncharacterized protein</fullName>
    </submittedName>
</protein>
<sequence>MSDVLETRMNFRQHGALVEYNSKLSYRPTTLIVTLAASEGSVKFLNMTQHLAQKVEHSCIAVSMMLQFVLTASTNPKRPPEAPAEPRPPKGVQSTLRFGPKVFYVAQGDDDSPTKVRYDRTRPRKSEAKGKRQNLPQKYANSGEVWRELPGAYPKPRKYGIEESLFKGDNESDNGIGTLMTHTLVFFSTTSMRTTRRGSVLLYRDNSLDLVHNITAHFAKWLPVSNTSIAVSSQPGFFYML</sequence>
<feature type="region of interest" description="Disordered" evidence="1">
    <location>
        <begin position="75"/>
        <end position="94"/>
    </location>
</feature>
<dbReference type="EMBL" id="MU793875">
    <property type="protein sequence ID" value="KAJ3780168.1"/>
    <property type="molecule type" value="Genomic_DNA"/>
</dbReference>
<reference evidence="2" key="1">
    <citation type="submission" date="2022-08" db="EMBL/GenBank/DDBJ databases">
        <authorList>
            <consortium name="DOE Joint Genome Institute"/>
            <person name="Min B."/>
            <person name="Riley R."/>
            <person name="Sierra-Patev S."/>
            <person name="Naranjo-Ortiz M."/>
            <person name="Looney B."/>
            <person name="Konkel Z."/>
            <person name="Slot J.C."/>
            <person name="Sakamoto Y."/>
            <person name="Steenwyk J.L."/>
            <person name="Rokas A."/>
            <person name="Carro J."/>
            <person name="Camarero S."/>
            <person name="Ferreira P."/>
            <person name="Molpeceres G."/>
            <person name="Ruiz-Duenas F.J."/>
            <person name="Serrano A."/>
            <person name="Henrissat B."/>
            <person name="Drula E."/>
            <person name="Hughes K.W."/>
            <person name="Mata J.L."/>
            <person name="Ishikawa N.K."/>
            <person name="Vargas-Isla R."/>
            <person name="Ushijima S."/>
            <person name="Smith C.A."/>
            <person name="Ahrendt S."/>
            <person name="Andreopoulos W."/>
            <person name="He G."/>
            <person name="Labutti K."/>
            <person name="Lipzen A."/>
            <person name="Ng V."/>
            <person name="Sandor L."/>
            <person name="Barry K."/>
            <person name="Martinez A.T."/>
            <person name="Xiao Y."/>
            <person name="Gibbons J.G."/>
            <person name="Terashima K."/>
            <person name="Hibbett D.S."/>
            <person name="Grigoriev I.V."/>
        </authorList>
    </citation>
    <scope>NUCLEOTIDE SEQUENCE</scope>
    <source>
        <strain evidence="2">TFB10291</strain>
    </source>
</reference>
<comment type="caution">
    <text evidence="2">The sequence shown here is derived from an EMBL/GenBank/DDBJ whole genome shotgun (WGS) entry which is preliminary data.</text>
</comment>
<evidence type="ECO:0000313" key="3">
    <source>
        <dbReference type="Proteomes" id="UP001163798"/>
    </source>
</evidence>
<dbReference type="Proteomes" id="UP001163798">
    <property type="component" value="Unassembled WGS sequence"/>
</dbReference>
<keyword evidence="3" id="KW-1185">Reference proteome</keyword>
<dbReference type="AlphaFoldDB" id="A0AA38NIP6"/>
<organism evidence="2 3">
    <name type="scientific">Lentinula aff. detonsa</name>
    <dbReference type="NCBI Taxonomy" id="2804958"/>
    <lineage>
        <taxon>Eukaryota</taxon>
        <taxon>Fungi</taxon>
        <taxon>Dikarya</taxon>
        <taxon>Basidiomycota</taxon>
        <taxon>Agaricomycotina</taxon>
        <taxon>Agaricomycetes</taxon>
        <taxon>Agaricomycetidae</taxon>
        <taxon>Agaricales</taxon>
        <taxon>Marasmiineae</taxon>
        <taxon>Omphalotaceae</taxon>
        <taxon>Lentinula</taxon>
    </lineage>
</organism>
<feature type="compositionally biased region" description="Basic and acidic residues" evidence="1">
    <location>
        <begin position="112"/>
        <end position="130"/>
    </location>
</feature>
<accession>A0AA38NIP6</accession>
<feature type="region of interest" description="Disordered" evidence="1">
    <location>
        <begin position="109"/>
        <end position="134"/>
    </location>
</feature>